<evidence type="ECO:0000256" key="9">
    <source>
        <dbReference type="SAM" id="Phobius"/>
    </source>
</evidence>
<feature type="domain" description="Type II secretion system protein GspF" evidence="10">
    <location>
        <begin position="272"/>
        <end position="392"/>
    </location>
</feature>
<feature type="domain" description="Type II secretion system protein GspF" evidence="10">
    <location>
        <begin position="69"/>
        <end position="192"/>
    </location>
</feature>
<dbReference type="GO" id="GO:0015628">
    <property type="term" value="P:protein secretion by the type II secretion system"/>
    <property type="evidence" value="ECO:0007669"/>
    <property type="project" value="TreeGrafter"/>
</dbReference>
<evidence type="ECO:0000313" key="14">
    <source>
        <dbReference type="Proteomes" id="UP001143400"/>
    </source>
</evidence>
<dbReference type="InterPro" id="IPR003004">
    <property type="entry name" value="GspF/PilC"/>
</dbReference>
<dbReference type="PRINTS" id="PR00812">
    <property type="entry name" value="BCTERIALGSPF"/>
</dbReference>
<evidence type="ECO:0000256" key="1">
    <source>
        <dbReference type="ARBA" id="ARBA00004429"/>
    </source>
</evidence>
<reference evidence="11" key="1">
    <citation type="journal article" date="2014" name="Int. J. Syst. Evol. Microbiol.">
        <title>Complete genome sequence of Corynebacterium casei LMG S-19264T (=DSM 44701T), isolated from a smear-ripened cheese.</title>
        <authorList>
            <consortium name="US DOE Joint Genome Institute (JGI-PGF)"/>
            <person name="Walter F."/>
            <person name="Albersmeier A."/>
            <person name="Kalinowski J."/>
            <person name="Ruckert C."/>
        </authorList>
    </citation>
    <scope>NUCLEOTIDE SEQUENCE</scope>
    <source>
        <strain evidence="11">VKM B-1606</strain>
    </source>
</reference>
<sequence length="403" mass="43492">MATFEYRAVSAAGQMLTGVMEAASRAEALAHLERSNVTPIDARETQGGPRRTWREMLTPEPPPEHITAFTLDLAMMLKGGVTLDEALQILAEMESRRWLAKLIRQLHGELSGGKSFSAVLAMHPKIFPPVYVQTIAVAESAGRLEAALGDLASERQRNETLKRKFVSAIAYPSFLAVAAVGVLCFVLLFVVPQFEGALQGFQSRMSPSSRMVFDLSRWFRANVDLVFGGAALALALGLVLSRIGRNGSMLVSLLARAPLTRTVLAYELTVAFCRTLSILLANGVPITVALRLVRDVVRPPAARAAIDLAAADVRHGERVSAALARHGFLPAHVTQMLRVGEEAGQLADSAARVATFYETKLETSLNRLTAVIGPAMMIVVACLIAWLIISVMSALISINDLLV</sequence>
<keyword evidence="4" id="KW-0997">Cell inner membrane</keyword>
<organism evidence="11 14">
    <name type="scientific">Methylopila capsulata</name>
    <dbReference type="NCBI Taxonomy" id="61654"/>
    <lineage>
        <taxon>Bacteria</taxon>
        <taxon>Pseudomonadati</taxon>
        <taxon>Pseudomonadota</taxon>
        <taxon>Alphaproteobacteria</taxon>
        <taxon>Hyphomicrobiales</taxon>
        <taxon>Methylopilaceae</taxon>
        <taxon>Methylopila</taxon>
    </lineage>
</organism>
<evidence type="ECO:0000259" key="10">
    <source>
        <dbReference type="Pfam" id="PF00482"/>
    </source>
</evidence>
<feature type="transmembrane region" description="Helical" evidence="9">
    <location>
        <begin position="165"/>
        <end position="191"/>
    </location>
</feature>
<evidence type="ECO:0000313" key="12">
    <source>
        <dbReference type="EMBL" id="MBM7850939.1"/>
    </source>
</evidence>
<dbReference type="RefSeq" id="WP_204949374.1">
    <property type="nucleotide sequence ID" value="NZ_BSFF01000001.1"/>
</dbReference>
<dbReference type="EMBL" id="JAFBCY010000002">
    <property type="protein sequence ID" value="MBM7850939.1"/>
    <property type="molecule type" value="Genomic_DNA"/>
</dbReference>
<keyword evidence="13" id="KW-1185">Reference proteome</keyword>
<evidence type="ECO:0000256" key="4">
    <source>
        <dbReference type="ARBA" id="ARBA00022519"/>
    </source>
</evidence>
<feature type="transmembrane region" description="Helical" evidence="9">
    <location>
        <begin position="218"/>
        <end position="240"/>
    </location>
</feature>
<dbReference type="PANTHER" id="PTHR30012:SF7">
    <property type="entry name" value="PROTEIN TRANSPORT PROTEIN HOFC HOMOLOG"/>
    <property type="match status" value="1"/>
</dbReference>
<keyword evidence="6 9" id="KW-1133">Transmembrane helix</keyword>
<evidence type="ECO:0000256" key="2">
    <source>
        <dbReference type="ARBA" id="ARBA00005745"/>
    </source>
</evidence>
<reference evidence="12 13" key="2">
    <citation type="submission" date="2021-01" db="EMBL/GenBank/DDBJ databases">
        <title>Genomic Encyclopedia of Type Strains, Phase IV (KMG-IV): sequencing the most valuable type-strain genomes for metagenomic binning, comparative biology and taxonomic classification.</title>
        <authorList>
            <person name="Goeker M."/>
        </authorList>
    </citation>
    <scope>NUCLEOTIDE SEQUENCE [LARGE SCALE GENOMIC DNA]</scope>
    <source>
        <strain evidence="12 13">DSM 6130</strain>
    </source>
</reference>
<dbReference type="InterPro" id="IPR042094">
    <property type="entry name" value="T2SS_GspF_sf"/>
</dbReference>
<dbReference type="Gene3D" id="1.20.81.30">
    <property type="entry name" value="Type II secretion system (T2SS), domain F"/>
    <property type="match status" value="2"/>
</dbReference>
<dbReference type="Proteomes" id="UP001143400">
    <property type="component" value="Unassembled WGS sequence"/>
</dbReference>
<gene>
    <name evidence="11" type="primary">pilC</name>
    <name evidence="11" type="ORF">GCM10008170_00160</name>
    <name evidence="12" type="ORF">JOD31_001164</name>
</gene>
<feature type="transmembrane region" description="Helical" evidence="9">
    <location>
        <begin position="375"/>
        <end position="398"/>
    </location>
</feature>
<evidence type="ECO:0000256" key="5">
    <source>
        <dbReference type="ARBA" id="ARBA00022692"/>
    </source>
</evidence>
<proteinExistence type="inferred from homology"/>
<protein>
    <submittedName>
        <fullName evidence="12">General secretion pathway protein F</fullName>
    </submittedName>
    <submittedName>
        <fullName evidence="11">Type II secretion system protein F</fullName>
    </submittedName>
</protein>
<dbReference type="Proteomes" id="UP000758856">
    <property type="component" value="Unassembled WGS sequence"/>
</dbReference>
<evidence type="ECO:0000256" key="8">
    <source>
        <dbReference type="SAM" id="MobiDB-lite"/>
    </source>
</evidence>
<evidence type="ECO:0000313" key="11">
    <source>
        <dbReference type="EMBL" id="GLK53997.1"/>
    </source>
</evidence>
<evidence type="ECO:0000256" key="7">
    <source>
        <dbReference type="ARBA" id="ARBA00023136"/>
    </source>
</evidence>
<dbReference type="EMBL" id="BSFF01000001">
    <property type="protein sequence ID" value="GLK53997.1"/>
    <property type="molecule type" value="Genomic_DNA"/>
</dbReference>
<evidence type="ECO:0000256" key="3">
    <source>
        <dbReference type="ARBA" id="ARBA00022475"/>
    </source>
</evidence>
<accession>A0A9W6MQA3</accession>
<evidence type="ECO:0000313" key="13">
    <source>
        <dbReference type="Proteomes" id="UP000758856"/>
    </source>
</evidence>
<feature type="region of interest" description="Disordered" evidence="8">
    <location>
        <begin position="41"/>
        <end position="61"/>
    </location>
</feature>
<keyword evidence="5 9" id="KW-0812">Transmembrane</keyword>
<comment type="similarity">
    <text evidence="2">Belongs to the GSP F family.</text>
</comment>
<name>A0A9W6MQA3_9HYPH</name>
<comment type="caution">
    <text evidence="11">The sequence shown here is derived from an EMBL/GenBank/DDBJ whole genome shotgun (WGS) entry which is preliminary data.</text>
</comment>
<reference evidence="11" key="3">
    <citation type="submission" date="2023-01" db="EMBL/GenBank/DDBJ databases">
        <authorList>
            <person name="Sun Q."/>
            <person name="Evtushenko L."/>
        </authorList>
    </citation>
    <scope>NUCLEOTIDE SEQUENCE</scope>
    <source>
        <strain evidence="11">VKM B-1606</strain>
    </source>
</reference>
<dbReference type="AlphaFoldDB" id="A0A9W6MQA3"/>
<dbReference type="GO" id="GO:0005886">
    <property type="term" value="C:plasma membrane"/>
    <property type="evidence" value="ECO:0007669"/>
    <property type="project" value="UniProtKB-SubCell"/>
</dbReference>
<dbReference type="Pfam" id="PF00482">
    <property type="entry name" value="T2SSF"/>
    <property type="match status" value="2"/>
</dbReference>
<dbReference type="PANTHER" id="PTHR30012">
    <property type="entry name" value="GENERAL SECRETION PATHWAY PROTEIN"/>
    <property type="match status" value="1"/>
</dbReference>
<keyword evidence="7 9" id="KW-0472">Membrane</keyword>
<dbReference type="InterPro" id="IPR018076">
    <property type="entry name" value="T2SS_GspF_dom"/>
</dbReference>
<evidence type="ECO:0000256" key="6">
    <source>
        <dbReference type="ARBA" id="ARBA00022989"/>
    </source>
</evidence>
<comment type="subcellular location">
    <subcellularLocation>
        <location evidence="1">Cell inner membrane</location>
        <topology evidence="1">Multi-pass membrane protein</topology>
    </subcellularLocation>
</comment>
<keyword evidence="3" id="KW-1003">Cell membrane</keyword>